<dbReference type="Gene3D" id="2.20.110.10">
    <property type="entry name" value="Histone H3 K4-specific methyltransferase SET7/9 N-terminal domain"/>
    <property type="match status" value="2"/>
</dbReference>
<dbReference type="PANTHER" id="PTHR43215">
    <property type="entry name" value="RADIAL SPOKE HEAD 1 HOMOLOG"/>
    <property type="match status" value="1"/>
</dbReference>
<dbReference type="SMART" id="SM00698">
    <property type="entry name" value="MORN"/>
    <property type="match status" value="5"/>
</dbReference>
<dbReference type="Pfam" id="PF02493">
    <property type="entry name" value="MORN"/>
    <property type="match status" value="5"/>
</dbReference>
<gene>
    <name evidence="3" type="ORF">SELO1098_LOCUS5220</name>
</gene>
<dbReference type="SUPFAM" id="SSF82185">
    <property type="entry name" value="Histone H3 K4-specific methyltransferase SET7/9 N-terminal domain"/>
    <property type="match status" value="2"/>
</dbReference>
<dbReference type="InterPro" id="IPR003409">
    <property type="entry name" value="MORN"/>
</dbReference>
<dbReference type="PANTHER" id="PTHR43215:SF14">
    <property type="entry name" value="RADIAL SPOKE HEAD 1 HOMOLOG"/>
    <property type="match status" value="1"/>
</dbReference>
<evidence type="ECO:0000256" key="1">
    <source>
        <dbReference type="ARBA" id="ARBA00022737"/>
    </source>
</evidence>
<reference evidence="3" key="1">
    <citation type="submission" date="2021-01" db="EMBL/GenBank/DDBJ databases">
        <authorList>
            <person name="Corre E."/>
            <person name="Pelletier E."/>
            <person name="Niang G."/>
            <person name="Scheremetjew M."/>
            <person name="Finn R."/>
            <person name="Kale V."/>
            <person name="Holt S."/>
            <person name="Cochrane G."/>
            <person name="Meng A."/>
            <person name="Brown T."/>
            <person name="Cohen L."/>
        </authorList>
    </citation>
    <scope>NUCLEOTIDE SEQUENCE</scope>
    <source>
        <strain evidence="3">CCAP 955/1</strain>
    </source>
</reference>
<proteinExistence type="predicted"/>
<evidence type="ECO:0000313" key="3">
    <source>
        <dbReference type="EMBL" id="CAE0276390.1"/>
    </source>
</evidence>
<dbReference type="AlphaFoldDB" id="A0A7S3GU53"/>
<organism evidence="3">
    <name type="scientific">Spumella elongata</name>
    <dbReference type="NCBI Taxonomy" id="89044"/>
    <lineage>
        <taxon>Eukaryota</taxon>
        <taxon>Sar</taxon>
        <taxon>Stramenopiles</taxon>
        <taxon>Ochrophyta</taxon>
        <taxon>Chrysophyceae</taxon>
        <taxon>Chromulinales</taxon>
        <taxon>Chromulinaceae</taxon>
        <taxon>Spumella</taxon>
    </lineage>
</organism>
<accession>A0A7S3GU53</accession>
<protein>
    <submittedName>
        <fullName evidence="3">Uncharacterized protein</fullName>
    </submittedName>
</protein>
<evidence type="ECO:0000256" key="2">
    <source>
        <dbReference type="SAM" id="MobiDB-lite"/>
    </source>
</evidence>
<name>A0A7S3GU53_9STRA</name>
<feature type="compositionally biased region" description="Basic and acidic residues" evidence="2">
    <location>
        <begin position="508"/>
        <end position="528"/>
    </location>
</feature>
<feature type="region of interest" description="Disordered" evidence="2">
    <location>
        <begin position="499"/>
        <end position="558"/>
    </location>
</feature>
<sequence>MYQKVKAEKLRAEKERALYANLKNGKGRGGQLDSPEVLRKPQDIRDDPRYEGQTQFMIDWVPMKCRDEKTPVDEISLREWILFAVVEEDPASKVYYDDIAKINKLIDGIDFNLLKIPKLEFLDQDGKPYPIEKARAEREALYNLLSAQRTTAEEDLELAERNLKNHNDWRRSMGVELIKGEEDKNTDTCTWFVRLYGTDDAKELEDLLIEKEDWPGIKLACGVKNHDPPIPPWTGRSTSPPDGSKVQDITDYTLLQVNIGGARIARIPAGVGLIQQLDRGSSNIYAEEFGIFYGSFESGRKSGYGIEIDDIGVYAGAYEDGGKRGRGRLDLADGTTITATFGVKLQRKVPECKTFINPYKEGEPNGQVEVLFSDGGYYRGNMENGRIQGQGDYQSAMNEVVSGTFMDGILHGEKGFIQNQIEDVYMGTFRHGELHGRGVYQNKRGDSYEGYWMHNMRHGRGVANYTRSGCYRGYFVNNIKHGKGSLEYGYSKDRVLGKKKKADQSASTKEDPTTSKEAPGDGKSDKKNGSPAKSNASPKPKKNDAPLPTASSMQAAAEEEALARDLSEFNMIYQGYFFGGNISNKGCTMNTRIQMPGIISRLDPRATYGIAKVLKREERQQKSANHSVERFNDIEGHIRDEIQRKKIKIFNQQKHFTKKTMYAADVYGLSQGAIHEFESKLHLRKERLNNLTEDNHLYKKALVPRLRIPNNASNEFLRKAFERIKPDANEVDPAEQVDENVLKILLSDFEEVQERQRFLKYDRIWQRAEDAYVGNRSAAV</sequence>
<dbReference type="EMBL" id="HBIC01010525">
    <property type="protein sequence ID" value="CAE0276390.1"/>
    <property type="molecule type" value="Transcribed_RNA"/>
</dbReference>
<keyword evidence="1" id="KW-0677">Repeat</keyword>